<gene>
    <name evidence="2" type="ORF">PHPALM_2370</name>
</gene>
<name>A0A2P4YPY1_9STRA</name>
<evidence type="ECO:0000313" key="2">
    <source>
        <dbReference type="EMBL" id="POM79862.1"/>
    </source>
</evidence>
<proteinExistence type="predicted"/>
<feature type="non-terminal residue" evidence="2">
    <location>
        <position position="1"/>
    </location>
</feature>
<accession>A0A2P4YPY1</accession>
<reference evidence="2 3" key="1">
    <citation type="journal article" date="2017" name="Genome Biol. Evol.">
        <title>Phytophthora megakarya and P. palmivora, closely related causal agents of cacao black pod rot, underwent increases in genome sizes and gene numbers by different mechanisms.</title>
        <authorList>
            <person name="Ali S.S."/>
            <person name="Shao J."/>
            <person name="Lary D.J."/>
            <person name="Kronmiller B."/>
            <person name="Shen D."/>
            <person name="Strem M.D."/>
            <person name="Amoako-Attah I."/>
            <person name="Akrofi A.Y."/>
            <person name="Begoude B.A."/>
            <person name="Ten Hoopen G.M."/>
            <person name="Coulibaly K."/>
            <person name="Kebe B.I."/>
            <person name="Melnick R.L."/>
            <person name="Guiltinan M.J."/>
            <person name="Tyler B.M."/>
            <person name="Meinhardt L.W."/>
            <person name="Bailey B.A."/>
        </authorList>
    </citation>
    <scope>NUCLEOTIDE SEQUENCE [LARGE SCALE GENOMIC DNA]</scope>
    <source>
        <strain evidence="3">sbr112.9</strain>
    </source>
</reference>
<comment type="caution">
    <text evidence="2">The sequence shown here is derived from an EMBL/GenBank/DDBJ whole genome shotgun (WGS) entry which is preliminary data.</text>
</comment>
<organism evidence="2 3">
    <name type="scientific">Phytophthora palmivora</name>
    <dbReference type="NCBI Taxonomy" id="4796"/>
    <lineage>
        <taxon>Eukaryota</taxon>
        <taxon>Sar</taxon>
        <taxon>Stramenopiles</taxon>
        <taxon>Oomycota</taxon>
        <taxon>Peronosporomycetes</taxon>
        <taxon>Peronosporales</taxon>
        <taxon>Peronosporaceae</taxon>
        <taxon>Phytophthora</taxon>
    </lineage>
</organism>
<feature type="non-terminal residue" evidence="2">
    <location>
        <position position="67"/>
    </location>
</feature>
<feature type="region of interest" description="Disordered" evidence="1">
    <location>
        <begin position="1"/>
        <end position="67"/>
    </location>
</feature>
<dbReference type="AlphaFoldDB" id="A0A2P4YPY1"/>
<sequence length="67" mass="6984">SPTSGRGGGGRGGRNTPRAREPNSGRGRRNQDIDAEFAPGGARAIGREPSSARGRRNQEVDAPFAPL</sequence>
<dbReference type="Proteomes" id="UP000237271">
    <property type="component" value="Unassembled WGS sequence"/>
</dbReference>
<protein>
    <submittedName>
        <fullName evidence="2">Uncharacterized protein</fullName>
    </submittedName>
</protein>
<dbReference type="EMBL" id="NCKW01000934">
    <property type="protein sequence ID" value="POM79862.1"/>
    <property type="molecule type" value="Genomic_DNA"/>
</dbReference>
<evidence type="ECO:0000313" key="3">
    <source>
        <dbReference type="Proteomes" id="UP000237271"/>
    </source>
</evidence>
<evidence type="ECO:0000256" key="1">
    <source>
        <dbReference type="SAM" id="MobiDB-lite"/>
    </source>
</evidence>
<keyword evidence="3" id="KW-1185">Reference proteome</keyword>
<feature type="compositionally biased region" description="Gly residues" evidence="1">
    <location>
        <begin position="1"/>
        <end position="13"/>
    </location>
</feature>